<feature type="compositionally biased region" description="Polar residues" evidence="7">
    <location>
        <begin position="1491"/>
        <end position="1503"/>
    </location>
</feature>
<feature type="compositionally biased region" description="Polar residues" evidence="7">
    <location>
        <begin position="394"/>
        <end position="404"/>
    </location>
</feature>
<dbReference type="InterPro" id="IPR003891">
    <property type="entry name" value="Initiation_fac_eIF4g_MI"/>
</dbReference>
<evidence type="ECO:0000313" key="9">
    <source>
        <dbReference type="EMBL" id="WOG95585.1"/>
    </source>
</evidence>
<feature type="compositionally biased region" description="Low complexity" evidence="7">
    <location>
        <begin position="405"/>
        <end position="417"/>
    </location>
</feature>
<feature type="region of interest" description="Disordered" evidence="7">
    <location>
        <begin position="1435"/>
        <end position="1454"/>
    </location>
</feature>
<feature type="compositionally biased region" description="Basic and acidic residues" evidence="7">
    <location>
        <begin position="494"/>
        <end position="510"/>
    </location>
</feature>
<dbReference type="Pfam" id="PF02854">
    <property type="entry name" value="MIF4G"/>
    <property type="match status" value="1"/>
</dbReference>
<feature type="compositionally biased region" description="Polar residues" evidence="7">
    <location>
        <begin position="206"/>
        <end position="230"/>
    </location>
</feature>
<feature type="region of interest" description="Disordered" evidence="7">
    <location>
        <begin position="117"/>
        <end position="142"/>
    </location>
</feature>
<keyword evidence="3" id="KW-0810">Translation regulation</keyword>
<dbReference type="PROSITE" id="PS51366">
    <property type="entry name" value="MI"/>
    <property type="match status" value="1"/>
</dbReference>
<accession>A0AAF0WT62</accession>
<feature type="region of interest" description="Disordered" evidence="7">
    <location>
        <begin position="1482"/>
        <end position="1503"/>
    </location>
</feature>
<dbReference type="FunFam" id="1.25.40.180:FF:000024">
    <property type="entry name" value="Eukaryotic translation initiation factor 4G"/>
    <property type="match status" value="1"/>
</dbReference>
<keyword evidence="4" id="KW-0648">Protein biosynthesis</keyword>
<comment type="similarity">
    <text evidence="1">Belongs to the eukaryotic initiation factor 4G family.</text>
</comment>
<evidence type="ECO:0000256" key="5">
    <source>
        <dbReference type="ARBA" id="ARBA00067320"/>
    </source>
</evidence>
<dbReference type="EMBL" id="CP093346">
    <property type="protein sequence ID" value="WOG95585.1"/>
    <property type="molecule type" value="Genomic_DNA"/>
</dbReference>
<feature type="region of interest" description="Disordered" evidence="7">
    <location>
        <begin position="772"/>
        <end position="924"/>
    </location>
</feature>
<reference evidence="9" key="1">
    <citation type="journal article" date="2016" name="Nat. Genet.">
        <title>A high-quality carrot genome assembly provides new insights into carotenoid accumulation and asterid genome evolution.</title>
        <authorList>
            <person name="Iorizzo M."/>
            <person name="Ellison S."/>
            <person name="Senalik D."/>
            <person name="Zeng P."/>
            <person name="Satapoomin P."/>
            <person name="Huang J."/>
            <person name="Bowman M."/>
            <person name="Iovene M."/>
            <person name="Sanseverino W."/>
            <person name="Cavagnaro P."/>
            <person name="Yildiz M."/>
            <person name="Macko-Podgorni A."/>
            <person name="Moranska E."/>
            <person name="Grzebelus E."/>
            <person name="Grzebelus D."/>
            <person name="Ashrafi H."/>
            <person name="Zheng Z."/>
            <person name="Cheng S."/>
            <person name="Spooner D."/>
            <person name="Van Deynze A."/>
            <person name="Simon P."/>
        </authorList>
    </citation>
    <scope>NUCLEOTIDE SEQUENCE</scope>
    <source>
        <tissue evidence="9">Leaf</tissue>
    </source>
</reference>
<feature type="compositionally biased region" description="Low complexity" evidence="7">
    <location>
        <begin position="535"/>
        <end position="550"/>
    </location>
</feature>
<gene>
    <name evidence="9" type="ORF">DCAR_0414910</name>
</gene>
<feature type="region of interest" description="Disordered" evidence="7">
    <location>
        <begin position="980"/>
        <end position="1012"/>
    </location>
</feature>
<keyword evidence="2" id="KW-0396">Initiation factor</keyword>
<feature type="compositionally biased region" description="Low complexity" evidence="7">
    <location>
        <begin position="877"/>
        <end position="886"/>
    </location>
</feature>
<dbReference type="Pfam" id="PF02847">
    <property type="entry name" value="MA3"/>
    <property type="match status" value="1"/>
</dbReference>
<evidence type="ECO:0000256" key="3">
    <source>
        <dbReference type="ARBA" id="ARBA00022845"/>
    </source>
</evidence>
<evidence type="ECO:0000256" key="2">
    <source>
        <dbReference type="ARBA" id="ARBA00022540"/>
    </source>
</evidence>
<proteinExistence type="inferred from homology"/>
<feature type="compositionally biased region" description="Polar residues" evidence="7">
    <location>
        <begin position="19"/>
        <end position="31"/>
    </location>
</feature>
<dbReference type="Proteomes" id="UP000077755">
    <property type="component" value="Chromosome 4"/>
</dbReference>
<dbReference type="SMART" id="SM00544">
    <property type="entry name" value="MA3"/>
    <property type="match status" value="1"/>
</dbReference>
<feature type="compositionally biased region" description="Basic and acidic residues" evidence="7">
    <location>
        <begin position="183"/>
        <end position="194"/>
    </location>
</feature>
<dbReference type="GO" id="GO:0003743">
    <property type="term" value="F:translation initiation factor activity"/>
    <property type="evidence" value="ECO:0007669"/>
    <property type="project" value="UniProtKB-KW"/>
</dbReference>
<sequence>MSVNQSRAEKSESVRYQKLNRSGSSGVQRNYSGGGGKGSGAATAPTPSLSTNRSFKKPSNAQGSQTRVVNSDIRSDATTGGNVAVSGSGRGVQNGAHPQQHGGSDASVVVKQNVMPSTQKVNRGVPKAPAPNSTPVSSNTVVPSTPAKVSCGSGGGFPLQFGSISPGLMQVPARTSSAPPNLDEQKREQARYESLRAAPVLPAQSVPKQNVPTNNSGSADQTNVVDTHSMSKARRDVQIASGPHTIQTQKPSLHPISGMPMQMPFHQQHIPVFGNHPNPQLQSQSMVNSSMPMPMAMPFPMGNPSQVQQQLYIQGLPPHMLPPQGVMHQGQGVNFSSQMGTQLPHMGNMGMNINPQFPQQQPGNFGGARKTVKITHPDTHEELSLSKKADTYVESGSSAPRSHTSIPPQSQPISSFPPGRPSNYYPNSYSQGSVLYTGPNSLHLNSNQVAPSSQAPRVYKQVTVKPAAPRVEKIAESSLPASLPTVEKNIPKISGREGEATSIRSERDSENITDMSLPKSESTSMPAQSKAAIGVSDTVSASSPPSSSSTLPEISEHLKSTSSRTTVIEKTDLLNRSNSNDNDEKHGKKSQSLLQNQIGGSSVSVSPSSLEVIDNTIESALPEAGPGEGYVGESKTTCVSVDLNSNIAEVHGIHELAKSDGVDSAEMSTATSVHYNSKQEAMGAQESRHILLSDEPTADATGCASKPNIPKPSDHADQTESLVVEVKETQPKLEKEPVHLTKGEEDADSSTSIPGAVDRLITETSILSLGSTISNETEKTSASDASTKKDDTVGTIEVSTVEPDKLDQKSQMPSIPYHLLSKDKPVPETNMSKNTNAKKKRKEALQKADRAGTTADLYMAYKGPDEKKENLIDNESSETSSSISKELAASISQKDVPGESKAEPDDWEDAADLSTPKLDDGKHLGEVKDHIEDKSLMDRKYSRDFLLKFSEQCKDLPEGFEITSDIAEALVLSIGNVPREMLPSPGRNDERSMGRSRSGRRGSGMGDDEKWNKVLPLPSGLDMGYGNHGNNVAFQPGGNFGVLRNPRVQSPVMYSGGILSGPVHSMGPQYGMQRTNSDADKWQRATNFQRGLIPSPRTPAQVMHKAERKYEVGKITDEEQAKQRQLKAILNKLTPQNFERLFEQVKQVNIDNAGTLTGVISQIFDKALMEPTFCEMYADFCFHLAGDLPDFNEDNEKITFKRLLLNKCQEEFERGEREQEEANRAEEEGEVKQSDEEREEKRVQARRRMLGNIRLIGELYKKKMLTERIMHECIKKLLGQYQNPDEEDVEALCKLMSTIGEMIDHPKAKVHMDAYFDMMAKLSNNMKLSSRVRFMLKDSIDLRKNKWQQRRKVEGPKKIEEVHRDAANERQAQANRLARGPSMGSSFRRGQQPMDFAPRGSNVLSSPNAHMGGFRGVPQQPRGYANQDIRTDERHSFDNRNLSVPLPQRPLGDSITLGPQGGLARGMSIRGQPPMLSIPFSDMHNQDSRRPTTGLNGYGSVTDQRPVFTSREEIISRSASHRFVSPAAHDHMNLMDGNSSYVNREVQNPDRVFNRSRPNTPPSRSMESSSVGNNPSEKVWPEEQLRKKSLETIKEFYSAKDEMEVALCVKDLNAPSFYPSMISIWITDSFERKDMERGLLAKLLVNLAKSRDTLLSQPQLVEGFETVLACMEDAVTDAPKAPQFLGGIFAKVVLENVLPMAEIGRLIYEGGEEQGQLVEVGLAAEILGSVLEIIKTEKGEQVVKEICTVSGLHLENFRPPNSKKALTLDKFI</sequence>
<protein>
    <recommendedName>
        <fullName evidence="5">Eukaryotic translation initiation factor 4G</fullName>
    </recommendedName>
    <alternativeName>
        <fullName evidence="6">Protein synthesis initiation factor 4G</fullName>
    </alternativeName>
</protein>
<feature type="compositionally biased region" description="Polar residues" evidence="7">
    <location>
        <begin position="1556"/>
        <end position="1576"/>
    </location>
</feature>
<dbReference type="SMART" id="SM00543">
    <property type="entry name" value="MIF4G"/>
    <property type="match status" value="1"/>
</dbReference>
<feature type="region of interest" description="Disordered" evidence="7">
    <location>
        <begin position="1373"/>
        <end position="1424"/>
    </location>
</feature>
<keyword evidence="10" id="KW-1185">Reference proteome</keyword>
<feature type="region of interest" description="Disordered" evidence="7">
    <location>
        <begin position="697"/>
        <end position="755"/>
    </location>
</feature>
<feature type="compositionally biased region" description="Polar residues" evidence="7">
    <location>
        <begin position="590"/>
        <end position="600"/>
    </location>
</feature>
<evidence type="ECO:0000259" key="8">
    <source>
        <dbReference type="PROSITE" id="PS51366"/>
    </source>
</evidence>
<feature type="compositionally biased region" description="Polar residues" evidence="7">
    <location>
        <begin position="45"/>
        <end position="69"/>
    </location>
</feature>
<evidence type="ECO:0000256" key="4">
    <source>
        <dbReference type="ARBA" id="ARBA00022917"/>
    </source>
</evidence>
<dbReference type="GO" id="GO:0016281">
    <property type="term" value="C:eukaryotic translation initiation factor 4F complex"/>
    <property type="evidence" value="ECO:0007669"/>
    <property type="project" value="TreeGrafter"/>
</dbReference>
<feature type="region of interest" description="Disordered" evidence="7">
    <location>
        <begin position="1"/>
        <end position="104"/>
    </location>
</feature>
<dbReference type="InterPro" id="IPR003890">
    <property type="entry name" value="MIF4G-like_typ-3"/>
</dbReference>
<feature type="compositionally biased region" description="Basic and acidic residues" evidence="7">
    <location>
        <begin position="725"/>
        <end position="744"/>
    </location>
</feature>
<evidence type="ECO:0000256" key="1">
    <source>
        <dbReference type="ARBA" id="ARBA00005775"/>
    </source>
</evidence>
<dbReference type="FunFam" id="1.25.40.180:FF:000034">
    <property type="entry name" value="Eukaryotic translation initiation factor 4G"/>
    <property type="match status" value="1"/>
</dbReference>
<dbReference type="SUPFAM" id="SSF48371">
    <property type="entry name" value="ARM repeat"/>
    <property type="match status" value="2"/>
</dbReference>
<evidence type="ECO:0000313" key="10">
    <source>
        <dbReference type="Proteomes" id="UP000077755"/>
    </source>
</evidence>
<dbReference type="GO" id="GO:0006417">
    <property type="term" value="P:regulation of translation"/>
    <property type="evidence" value="ECO:0007669"/>
    <property type="project" value="UniProtKB-KW"/>
</dbReference>
<feature type="compositionally biased region" description="Basic and acidic residues" evidence="7">
    <location>
        <begin position="776"/>
        <end position="792"/>
    </location>
</feature>
<evidence type="ECO:0000256" key="6">
    <source>
        <dbReference type="ARBA" id="ARBA00075135"/>
    </source>
</evidence>
<dbReference type="InterPro" id="IPR016024">
    <property type="entry name" value="ARM-type_fold"/>
</dbReference>
<feature type="region of interest" description="Disordered" evidence="7">
    <location>
        <begin position="170"/>
        <end position="230"/>
    </location>
</feature>
<name>A0AAF0WT62_DAUCS</name>
<dbReference type="PANTHER" id="PTHR23253:SF9">
    <property type="entry name" value="EUKARYOTIC TRANSLATION INITIATION FACTOR 4 GAMMA 2"/>
    <property type="match status" value="1"/>
</dbReference>
<dbReference type="GO" id="GO:0003729">
    <property type="term" value="F:mRNA binding"/>
    <property type="evidence" value="ECO:0007669"/>
    <property type="project" value="TreeGrafter"/>
</dbReference>
<feature type="region of interest" description="Disordered" evidence="7">
    <location>
        <begin position="1214"/>
        <end position="1240"/>
    </location>
</feature>
<feature type="region of interest" description="Disordered" evidence="7">
    <location>
        <begin position="488"/>
        <end position="607"/>
    </location>
</feature>
<dbReference type="Gene3D" id="1.25.40.180">
    <property type="match status" value="2"/>
</dbReference>
<organism evidence="9 10">
    <name type="scientific">Daucus carota subsp. sativus</name>
    <name type="common">Carrot</name>
    <dbReference type="NCBI Taxonomy" id="79200"/>
    <lineage>
        <taxon>Eukaryota</taxon>
        <taxon>Viridiplantae</taxon>
        <taxon>Streptophyta</taxon>
        <taxon>Embryophyta</taxon>
        <taxon>Tracheophyta</taxon>
        <taxon>Spermatophyta</taxon>
        <taxon>Magnoliopsida</taxon>
        <taxon>eudicotyledons</taxon>
        <taxon>Gunneridae</taxon>
        <taxon>Pentapetalae</taxon>
        <taxon>asterids</taxon>
        <taxon>campanulids</taxon>
        <taxon>Apiales</taxon>
        <taxon>Apiaceae</taxon>
        <taxon>Apioideae</taxon>
        <taxon>Scandiceae</taxon>
        <taxon>Daucinae</taxon>
        <taxon>Daucus</taxon>
        <taxon>Daucus sect. Daucus</taxon>
    </lineage>
</organism>
<feature type="region of interest" description="Disordered" evidence="7">
    <location>
        <begin position="377"/>
        <end position="427"/>
    </location>
</feature>
<dbReference type="PANTHER" id="PTHR23253">
    <property type="entry name" value="EUKARYOTIC TRANSLATION INITIATION FACTOR 4 GAMMA"/>
    <property type="match status" value="1"/>
</dbReference>
<feature type="region of interest" description="Disordered" evidence="7">
    <location>
        <begin position="1547"/>
        <end position="1582"/>
    </location>
</feature>
<feature type="domain" description="MI" evidence="8">
    <location>
        <begin position="1584"/>
        <end position="1708"/>
    </location>
</feature>
<evidence type="ECO:0000256" key="7">
    <source>
        <dbReference type="SAM" id="MobiDB-lite"/>
    </source>
</evidence>
<feature type="compositionally biased region" description="Basic and acidic residues" evidence="7">
    <location>
        <begin position="377"/>
        <end position="391"/>
    </location>
</feature>
<reference evidence="9" key="2">
    <citation type="submission" date="2022-03" db="EMBL/GenBank/DDBJ databases">
        <title>Draft title - Genomic analysis of global carrot germplasm unveils the trajectory of domestication and the origin of high carotenoid orange carrot.</title>
        <authorList>
            <person name="Iorizzo M."/>
            <person name="Ellison S."/>
            <person name="Senalik D."/>
            <person name="Macko-Podgorni A."/>
            <person name="Grzebelus D."/>
            <person name="Bostan H."/>
            <person name="Rolling W."/>
            <person name="Curaba J."/>
            <person name="Simon P."/>
        </authorList>
    </citation>
    <scope>NUCLEOTIDE SEQUENCE</scope>
    <source>
        <tissue evidence="9">Leaf</tissue>
    </source>
</reference>
<feature type="compositionally biased region" description="Low complexity" evidence="7">
    <location>
        <begin position="131"/>
        <end position="142"/>
    </location>
</feature>